<dbReference type="AlphaFoldDB" id="A0A6J6XT85"/>
<organism evidence="2">
    <name type="scientific">freshwater metagenome</name>
    <dbReference type="NCBI Taxonomy" id="449393"/>
    <lineage>
        <taxon>unclassified sequences</taxon>
        <taxon>metagenomes</taxon>
        <taxon>ecological metagenomes</taxon>
    </lineage>
</organism>
<evidence type="ECO:0000256" key="1">
    <source>
        <dbReference type="SAM" id="MobiDB-lite"/>
    </source>
</evidence>
<gene>
    <name evidence="2" type="ORF">UFOPK2996_00929</name>
</gene>
<accession>A0A6J6XT85</accession>
<feature type="region of interest" description="Disordered" evidence="1">
    <location>
        <begin position="124"/>
        <end position="166"/>
    </location>
</feature>
<reference evidence="2" key="1">
    <citation type="submission" date="2020-05" db="EMBL/GenBank/DDBJ databases">
        <authorList>
            <person name="Chiriac C."/>
            <person name="Salcher M."/>
            <person name="Ghai R."/>
            <person name="Kavagutti S V."/>
        </authorList>
    </citation>
    <scope>NUCLEOTIDE SEQUENCE</scope>
</reference>
<sequence length="166" mass="18390">MRREHSVGQLLNLLVVAHVGRNLGDTRIARRFDDRCHGLFITIGIAPDEHERCTALGELHSRSLSESGGRAGEDDHPPRKAILLEWLPIIEASPNCVTDSRKTRDYWRFDESVDNVANVHRGCFGSRSPSSTRINPAAARSPMRPNVRRRIGSARPSGPLSFSSAS</sequence>
<name>A0A6J6XT85_9ZZZZ</name>
<protein>
    <submittedName>
        <fullName evidence="2">Unannotated protein</fullName>
    </submittedName>
</protein>
<evidence type="ECO:0000313" key="2">
    <source>
        <dbReference type="EMBL" id="CAB4798398.1"/>
    </source>
</evidence>
<dbReference type="EMBL" id="CAFAAH010000118">
    <property type="protein sequence ID" value="CAB4798398.1"/>
    <property type="molecule type" value="Genomic_DNA"/>
</dbReference>
<proteinExistence type="predicted"/>